<gene>
    <name evidence="2" type="ORF">DSM104443_01567</name>
</gene>
<dbReference type="EMBL" id="CP053069">
    <property type="protein sequence ID" value="QJR10503.1"/>
    <property type="molecule type" value="Genomic_DNA"/>
</dbReference>
<accession>A0A6M4GVY6</accession>
<keyword evidence="3" id="KW-1185">Reference proteome</keyword>
<organism evidence="2 3">
    <name type="scientific">Usitatibacter rugosus</name>
    <dbReference type="NCBI Taxonomy" id="2732067"/>
    <lineage>
        <taxon>Bacteria</taxon>
        <taxon>Pseudomonadati</taxon>
        <taxon>Pseudomonadota</taxon>
        <taxon>Betaproteobacteria</taxon>
        <taxon>Nitrosomonadales</taxon>
        <taxon>Usitatibacteraceae</taxon>
        <taxon>Usitatibacter</taxon>
    </lineage>
</organism>
<proteinExistence type="predicted"/>
<dbReference type="Proteomes" id="UP000501534">
    <property type="component" value="Chromosome"/>
</dbReference>
<protein>
    <recommendedName>
        <fullName evidence="4">Lipoprotein</fullName>
    </recommendedName>
</protein>
<sequence>MTLPSAALRLLLAALLTLAASCGKKEVVEAGSPLPDPAFGKVSTKTFGCPEMQGVYAWPPVAGTWAGRGPTNKVPGEDGIPVPIYGGEMQIWVLEKGGEVEIRSRSINRDPNYRTTLTREWSFRIFQKNEVSCKANMLEFAARPATNPEEYGSKTAMRSFKLARLEDGSLAVGVKNLSTGRRGAIFTWGDTSAGSIPAPDGAYWSWSKLTQLGPGDKEPAPIDASTGIPR</sequence>
<keyword evidence="1" id="KW-0732">Signal</keyword>
<dbReference type="RefSeq" id="WP_171091063.1">
    <property type="nucleotide sequence ID" value="NZ_CP053069.1"/>
</dbReference>
<dbReference type="KEGG" id="uru:DSM104443_01567"/>
<feature type="signal peptide" evidence="1">
    <location>
        <begin position="1"/>
        <end position="19"/>
    </location>
</feature>
<evidence type="ECO:0000313" key="2">
    <source>
        <dbReference type="EMBL" id="QJR10503.1"/>
    </source>
</evidence>
<evidence type="ECO:0000256" key="1">
    <source>
        <dbReference type="SAM" id="SignalP"/>
    </source>
</evidence>
<evidence type="ECO:0008006" key="4">
    <source>
        <dbReference type="Google" id="ProtNLM"/>
    </source>
</evidence>
<evidence type="ECO:0000313" key="3">
    <source>
        <dbReference type="Proteomes" id="UP000501534"/>
    </source>
</evidence>
<dbReference type="AlphaFoldDB" id="A0A6M4GVY6"/>
<reference evidence="2 3" key="1">
    <citation type="submission" date="2020-04" db="EMBL/GenBank/DDBJ databases">
        <title>Usitatibacter rugosus gen. nov., sp. nov. and Usitatibacter palustris sp. nov., novel members of Usitatibacteraceae fam. nov. within the order Nitrosomonadales isolated from soil.</title>
        <authorList>
            <person name="Huber K.J."/>
            <person name="Neumann-Schaal M."/>
            <person name="Geppert A."/>
            <person name="Luckner M."/>
            <person name="Wanner G."/>
            <person name="Overmann J."/>
        </authorList>
    </citation>
    <scope>NUCLEOTIDE SEQUENCE [LARGE SCALE GENOMIC DNA]</scope>
    <source>
        <strain evidence="2 3">0125_3</strain>
    </source>
</reference>
<feature type="chain" id="PRO_5026691662" description="Lipoprotein" evidence="1">
    <location>
        <begin position="20"/>
        <end position="230"/>
    </location>
</feature>
<name>A0A6M4GVY6_9PROT</name>